<accession>A0A1X7TEI0</accession>
<name>A0A1X7TEI0_AMPQE</name>
<organism evidence="2">
    <name type="scientific">Amphimedon queenslandica</name>
    <name type="common">Sponge</name>
    <dbReference type="NCBI Taxonomy" id="400682"/>
    <lineage>
        <taxon>Eukaryota</taxon>
        <taxon>Metazoa</taxon>
        <taxon>Porifera</taxon>
        <taxon>Demospongiae</taxon>
        <taxon>Heteroscleromorpha</taxon>
        <taxon>Haplosclerida</taxon>
        <taxon>Niphatidae</taxon>
        <taxon>Amphimedon</taxon>
    </lineage>
</organism>
<dbReference type="AlphaFoldDB" id="A0A1X7TEI0"/>
<dbReference type="EnsemblMetazoa" id="Aqu2.1.13021_001">
    <property type="protein sequence ID" value="Aqu2.1.13021_001"/>
    <property type="gene ID" value="Aqu2.1.13021"/>
</dbReference>
<protein>
    <submittedName>
        <fullName evidence="2">Uncharacterized protein</fullName>
    </submittedName>
</protein>
<proteinExistence type="predicted"/>
<evidence type="ECO:0000256" key="1">
    <source>
        <dbReference type="SAM" id="MobiDB-lite"/>
    </source>
</evidence>
<sequence length="166" mass="18044">MDVFDVTSESSEPDLFDLTVQGDTDDDSCLSNSQPPSSPHPDLCDVSPIKGLSSRYCDEESLDQPIYEIPPPKYSADTILSILLNLNINESKVCSGCPLRVTSSATFVVDLSKLAHPDDVKIDSFGIWNYSGSHPMCFRVHIKELGYVSVEKCAPGAKGDNVEKAS</sequence>
<feature type="region of interest" description="Disordered" evidence="1">
    <location>
        <begin position="1"/>
        <end position="43"/>
    </location>
</feature>
<evidence type="ECO:0000313" key="2">
    <source>
        <dbReference type="EnsemblMetazoa" id="Aqu2.1.13021_001"/>
    </source>
</evidence>
<reference evidence="2" key="1">
    <citation type="submission" date="2017-05" db="UniProtKB">
        <authorList>
            <consortium name="EnsemblMetazoa"/>
        </authorList>
    </citation>
    <scope>IDENTIFICATION</scope>
</reference>
<dbReference type="InParanoid" id="A0A1X7TEI0"/>